<dbReference type="Gene3D" id="1.10.3720.10">
    <property type="entry name" value="MetI-like"/>
    <property type="match status" value="2"/>
</dbReference>
<dbReference type="PROSITE" id="PS50928">
    <property type="entry name" value="ABC_TM1"/>
    <property type="match status" value="2"/>
</dbReference>
<dbReference type="RefSeq" id="WP_205726877.1">
    <property type="nucleotide sequence ID" value="NZ_JAFHKR010000039.1"/>
</dbReference>
<feature type="transmembrane region" description="Helical" evidence="6">
    <location>
        <begin position="111"/>
        <end position="134"/>
    </location>
</feature>
<keyword evidence="4 6" id="KW-1133">Transmembrane helix</keyword>
<evidence type="ECO:0000313" key="10">
    <source>
        <dbReference type="Proteomes" id="UP001296923"/>
    </source>
</evidence>
<feature type="domain" description="ABC transmembrane type-1" evidence="8">
    <location>
        <begin position="389"/>
        <end position="596"/>
    </location>
</feature>
<feature type="transmembrane region" description="Helical" evidence="6">
    <location>
        <begin position="460"/>
        <end position="479"/>
    </location>
</feature>
<feature type="transmembrane region" description="Helical" evidence="6">
    <location>
        <begin position="624"/>
        <end position="642"/>
    </location>
</feature>
<evidence type="ECO:0000259" key="8">
    <source>
        <dbReference type="PROSITE" id="PS50928"/>
    </source>
</evidence>
<feature type="transmembrane region" description="Helical" evidence="6">
    <location>
        <begin position="72"/>
        <end position="99"/>
    </location>
</feature>
<feature type="transmembrane region" description="Helical" evidence="6">
    <location>
        <begin position="518"/>
        <end position="543"/>
    </location>
</feature>
<dbReference type="SUPFAM" id="SSF161098">
    <property type="entry name" value="MetI-like"/>
    <property type="match status" value="2"/>
</dbReference>
<feature type="transmembrane region" description="Helical" evidence="6">
    <location>
        <begin position="218"/>
        <end position="244"/>
    </location>
</feature>
<keyword evidence="2 6" id="KW-0813">Transport</keyword>
<dbReference type="CDD" id="cd06261">
    <property type="entry name" value="TM_PBP2"/>
    <property type="match status" value="2"/>
</dbReference>
<evidence type="ECO:0000256" key="6">
    <source>
        <dbReference type="RuleBase" id="RU363032"/>
    </source>
</evidence>
<proteinExistence type="inferred from homology"/>
<organism evidence="9 10">
    <name type="scientific">Fictibacillus nanhaiensis</name>
    <dbReference type="NCBI Taxonomy" id="742169"/>
    <lineage>
        <taxon>Bacteria</taxon>
        <taxon>Bacillati</taxon>
        <taxon>Bacillota</taxon>
        <taxon>Bacilli</taxon>
        <taxon>Bacillales</taxon>
        <taxon>Fictibacillaceae</taxon>
        <taxon>Fictibacillus</taxon>
    </lineage>
</organism>
<dbReference type="InterPro" id="IPR035906">
    <property type="entry name" value="MetI-like_sf"/>
</dbReference>
<evidence type="ECO:0000256" key="7">
    <source>
        <dbReference type="SAM" id="Coils"/>
    </source>
</evidence>
<comment type="caution">
    <text evidence="9">The sequence shown here is derived from an EMBL/GenBank/DDBJ whole genome shotgun (WGS) entry which is preliminary data.</text>
</comment>
<evidence type="ECO:0000313" key="9">
    <source>
        <dbReference type="EMBL" id="MBN3556166.1"/>
    </source>
</evidence>
<dbReference type="PANTHER" id="PTHR43839">
    <property type="entry name" value="OPPC IN A BINDING PROTEIN-DEPENDENT TRANSPORT SYSTEM"/>
    <property type="match status" value="1"/>
</dbReference>
<feature type="transmembrane region" description="Helical" evidence="6">
    <location>
        <begin position="154"/>
        <end position="174"/>
    </location>
</feature>
<dbReference type="InterPro" id="IPR000515">
    <property type="entry name" value="MetI-like"/>
</dbReference>
<feature type="transmembrane region" description="Helical" evidence="6">
    <location>
        <begin position="250"/>
        <end position="273"/>
    </location>
</feature>
<comment type="similarity">
    <text evidence="6">Belongs to the binding-protein-dependent transport system permease family.</text>
</comment>
<reference evidence="9 10" key="1">
    <citation type="submission" date="2021-01" db="EMBL/GenBank/DDBJ databases">
        <title>Genome Sequencing of Type Strains.</title>
        <authorList>
            <person name="Lemaire J.F."/>
            <person name="Inderbitzin P."/>
            <person name="Collins S.B."/>
            <person name="Wespe N."/>
            <person name="Knight-Connoni V."/>
        </authorList>
    </citation>
    <scope>NUCLEOTIDE SEQUENCE [LARGE SCALE GENOMIC DNA]</scope>
    <source>
        <strain evidence="9 10">DSM 23009</strain>
    </source>
</reference>
<evidence type="ECO:0000256" key="3">
    <source>
        <dbReference type="ARBA" id="ARBA00022692"/>
    </source>
</evidence>
<keyword evidence="5 6" id="KW-0472">Membrane</keyword>
<feature type="coiled-coil region" evidence="7">
    <location>
        <begin position="658"/>
        <end position="685"/>
    </location>
</feature>
<feature type="transmembrane region" description="Helical" evidence="6">
    <location>
        <begin position="9"/>
        <end position="31"/>
    </location>
</feature>
<feature type="transmembrane region" description="Helical" evidence="6">
    <location>
        <begin position="391"/>
        <end position="416"/>
    </location>
</feature>
<feature type="domain" description="ABC transmembrane type-1" evidence="8">
    <location>
        <begin position="72"/>
        <end position="270"/>
    </location>
</feature>
<evidence type="ECO:0000256" key="5">
    <source>
        <dbReference type="ARBA" id="ARBA00023136"/>
    </source>
</evidence>
<evidence type="ECO:0000256" key="1">
    <source>
        <dbReference type="ARBA" id="ARBA00004141"/>
    </source>
</evidence>
<accession>A0ABS2ZTK7</accession>
<feature type="transmembrane region" description="Helical" evidence="6">
    <location>
        <begin position="428"/>
        <end position="448"/>
    </location>
</feature>
<dbReference type="Proteomes" id="UP001296923">
    <property type="component" value="Unassembled WGS sequence"/>
</dbReference>
<comment type="subcellular location">
    <subcellularLocation>
        <location evidence="6">Cell membrane</location>
        <topology evidence="6">Multi-pass membrane protein</topology>
    </subcellularLocation>
    <subcellularLocation>
        <location evidence="1">Membrane</location>
        <topology evidence="1">Multi-pass membrane protein</topology>
    </subcellularLocation>
</comment>
<dbReference type="Pfam" id="PF00528">
    <property type="entry name" value="BPD_transp_1"/>
    <property type="match status" value="1"/>
</dbReference>
<feature type="transmembrane region" description="Helical" evidence="6">
    <location>
        <begin position="583"/>
        <end position="603"/>
    </location>
</feature>
<dbReference type="EMBL" id="JAFHKR010000039">
    <property type="protein sequence ID" value="MBN3556166.1"/>
    <property type="molecule type" value="Genomic_DNA"/>
</dbReference>
<dbReference type="PANTHER" id="PTHR43839:SF3">
    <property type="entry name" value="OLIGOPEPTIDE ABC TRANSPORTER, PERMEASE PROTEIN"/>
    <property type="match status" value="1"/>
</dbReference>
<keyword evidence="7" id="KW-0175">Coiled coil</keyword>
<evidence type="ECO:0000256" key="2">
    <source>
        <dbReference type="ARBA" id="ARBA00022448"/>
    </source>
</evidence>
<name>A0ABS2ZTK7_9BACL</name>
<keyword evidence="3 6" id="KW-0812">Transmembrane</keyword>
<gene>
    <name evidence="9" type="ORF">JYA63_17970</name>
</gene>
<keyword evidence="10" id="KW-1185">Reference proteome</keyword>
<evidence type="ECO:0000256" key="4">
    <source>
        <dbReference type="ARBA" id="ARBA00022989"/>
    </source>
</evidence>
<feature type="transmembrane region" description="Helical" evidence="6">
    <location>
        <begin position="318"/>
        <end position="338"/>
    </location>
</feature>
<protein>
    <submittedName>
        <fullName evidence="9">ABC transporter permease subunit</fullName>
    </submittedName>
</protein>
<sequence>MLRSFFVKGILSLVGIILISAVPFAFIGASFQLSKYIEGLTTIFNDLLHPMNMTYIVETTERMVFPYVWDPYLYSMALLFSAFFIALFISVVLSFIVSLLPELLYKTIKSVLFVIESIPDVMVGVAIQFLVIWYFKQTHTLLFPVASSSLEQPYFIPILCLTILPLVVMFRTILFHIEQEWEENYILTVKGKGLTRVHILFYHILPRAFKSLFFQSKVIIWFMVSNLLVVELLFNIFGITNFIFTYGTPVLFSLFCILIFVPLFIFICIGEWLSRKIETEKQEFSLDSLLMSMKKWLYVCKKAAFSVRKFTKPMKEPLFAIGFCFLISLLFLSFYHHFQFDGLIPQTEVIYDEDGKTPIDKASFDPSSRFWFGTDQFGFDTFYRIIAGAKYTLGLALFISLLRLILSYIGGFLLYLAPNRIRNGFVGLSEALQYVPVALLCFFILYPISVSSSLTFWEKGIYQIIIMTILAVPVTSVMFSSEIKEINKQEFITGARVLGGNRFHVFYRHIRPHLTPKLTYIFISQLMFVLILFSHLGMLRMFFGGTVLREYTIGIGDFIPTSVSNEWSGMIGAYYNQILIRPYLILIPVLFFCLCLIAAQFMLKGLKTSTSLNIMTNKYEKTKIGTSLVVIILFLILNITVINKFHKEFAPESIAVDNQVINDAEKETEAEAEKIEKKYVVLNAELVSSFERGAVGPLPFIIGEKVDERKTGKPLSTKTYEDGVTIHTYQYEGIDVRVGISQDNVVDSISIELSTNRDNIMKNMNQQPVDKSSDRQFLTFHSGKYQITFSRQGDDLWWATLQIKQEAV</sequence>